<gene>
    <name evidence="1" type="ORF">CHGG_06278</name>
</gene>
<dbReference type="RefSeq" id="XP_001222373.1">
    <property type="nucleotide sequence ID" value="XM_001222372.1"/>
</dbReference>
<dbReference type="OrthoDB" id="10408171at2759"/>
<organism evidence="1 2">
    <name type="scientific">Chaetomium globosum (strain ATCC 6205 / CBS 148.51 / DSM 1962 / NBRC 6347 / NRRL 1970)</name>
    <name type="common">Soil fungus</name>
    <dbReference type="NCBI Taxonomy" id="306901"/>
    <lineage>
        <taxon>Eukaryota</taxon>
        <taxon>Fungi</taxon>
        <taxon>Dikarya</taxon>
        <taxon>Ascomycota</taxon>
        <taxon>Pezizomycotina</taxon>
        <taxon>Sordariomycetes</taxon>
        <taxon>Sordariomycetidae</taxon>
        <taxon>Sordariales</taxon>
        <taxon>Chaetomiaceae</taxon>
        <taxon>Chaetomium</taxon>
    </lineage>
</organism>
<proteinExistence type="predicted"/>
<sequence length="174" mass="19587">MVHTANLCWAHRSRAGCRVTPTVMGWDVPDTLNSRKQGMIHQRQNGRWLAISALPRVTVNCNQPSWLMRRDELSTLKKGCKGCKGRRGCAEKAGVAAWKAGKVQSPGWEREMEGEAAWKGYIGKGKGARRLNPTETYKQAAPRITRFPKTIVQRQIPQGLLCKGGRLRKHRMRA</sequence>
<dbReference type="VEuPathDB" id="FungiDB:CHGG_06278"/>
<evidence type="ECO:0000313" key="1">
    <source>
        <dbReference type="EMBL" id="EAQ89659.1"/>
    </source>
</evidence>
<dbReference type="EMBL" id="CH408031">
    <property type="protein sequence ID" value="EAQ89659.1"/>
    <property type="molecule type" value="Genomic_DNA"/>
</dbReference>
<dbReference type="HOGENOM" id="CLU_1539834_0_0_1"/>
<reference evidence="2" key="1">
    <citation type="journal article" date="2015" name="Genome Announc.">
        <title>Draft genome sequence of the cellulolytic fungus Chaetomium globosum.</title>
        <authorList>
            <person name="Cuomo C.A."/>
            <person name="Untereiner W.A."/>
            <person name="Ma L.-J."/>
            <person name="Grabherr M."/>
            <person name="Birren B.W."/>
        </authorList>
    </citation>
    <scope>NUCLEOTIDE SEQUENCE [LARGE SCALE GENOMIC DNA]</scope>
    <source>
        <strain evidence="2">ATCC 6205 / CBS 148.51 / DSM 1962 / NBRC 6347 / NRRL 1970</strain>
    </source>
</reference>
<accession>Q2H4Y7</accession>
<dbReference type="AlphaFoldDB" id="Q2H4Y7"/>
<keyword evidence="2" id="KW-1185">Reference proteome</keyword>
<name>Q2H4Y7_CHAGB</name>
<dbReference type="InParanoid" id="Q2H4Y7"/>
<protein>
    <submittedName>
        <fullName evidence="1">Uncharacterized protein</fullName>
    </submittedName>
</protein>
<dbReference type="Proteomes" id="UP000001056">
    <property type="component" value="Unassembled WGS sequence"/>
</dbReference>
<evidence type="ECO:0000313" key="2">
    <source>
        <dbReference type="Proteomes" id="UP000001056"/>
    </source>
</evidence>
<dbReference type="GeneID" id="4391066"/>